<feature type="transmembrane region" description="Helical" evidence="6">
    <location>
        <begin position="6"/>
        <end position="25"/>
    </location>
</feature>
<keyword evidence="9" id="KW-1185">Reference proteome</keyword>
<dbReference type="SUPFAM" id="SSF54373">
    <property type="entry name" value="FAD-linked reductases, C-terminal domain"/>
    <property type="match status" value="1"/>
</dbReference>
<evidence type="ECO:0000256" key="3">
    <source>
        <dbReference type="ARBA" id="ARBA00022630"/>
    </source>
</evidence>
<evidence type="ECO:0000256" key="1">
    <source>
        <dbReference type="ARBA" id="ARBA00001974"/>
    </source>
</evidence>
<organism evidence="8 9">
    <name type="scientific">Orchesella dallaii</name>
    <dbReference type="NCBI Taxonomy" id="48710"/>
    <lineage>
        <taxon>Eukaryota</taxon>
        <taxon>Metazoa</taxon>
        <taxon>Ecdysozoa</taxon>
        <taxon>Arthropoda</taxon>
        <taxon>Hexapoda</taxon>
        <taxon>Collembola</taxon>
        <taxon>Entomobryomorpha</taxon>
        <taxon>Entomobryoidea</taxon>
        <taxon>Orchesellidae</taxon>
        <taxon>Orchesellinae</taxon>
        <taxon>Orchesella</taxon>
    </lineage>
</organism>
<evidence type="ECO:0000256" key="5">
    <source>
        <dbReference type="ARBA" id="ARBA00023002"/>
    </source>
</evidence>
<keyword evidence="3" id="KW-0285">Flavoprotein</keyword>
<dbReference type="PANTHER" id="PTHR10961:SF7">
    <property type="entry name" value="FAD DEPENDENT OXIDOREDUCTASE DOMAIN-CONTAINING PROTEIN"/>
    <property type="match status" value="1"/>
</dbReference>
<keyword evidence="4" id="KW-0274">FAD</keyword>
<keyword evidence="6" id="KW-0472">Membrane</keyword>
<gene>
    <name evidence="8" type="ORF">ODALV1_LOCUS18171</name>
</gene>
<feature type="domain" description="FAD dependent oxidoreductase" evidence="7">
    <location>
        <begin position="8"/>
        <end position="364"/>
    </location>
</feature>
<comment type="similarity">
    <text evidence="2">Belongs to the MSOX/MTOX family.</text>
</comment>
<comment type="cofactor">
    <cofactor evidence="1">
        <name>FAD</name>
        <dbReference type="ChEBI" id="CHEBI:57692"/>
    </cofactor>
</comment>
<evidence type="ECO:0000259" key="7">
    <source>
        <dbReference type="Pfam" id="PF01266"/>
    </source>
</evidence>
<evidence type="ECO:0000256" key="2">
    <source>
        <dbReference type="ARBA" id="ARBA00010989"/>
    </source>
</evidence>
<evidence type="ECO:0000256" key="6">
    <source>
        <dbReference type="SAM" id="Phobius"/>
    </source>
</evidence>
<dbReference type="InterPro" id="IPR045170">
    <property type="entry name" value="MTOX"/>
</dbReference>
<evidence type="ECO:0000313" key="8">
    <source>
        <dbReference type="EMBL" id="CAL8118523.1"/>
    </source>
</evidence>
<dbReference type="NCBIfam" id="NF008425">
    <property type="entry name" value="PRK11259.1"/>
    <property type="match status" value="1"/>
</dbReference>
<evidence type="ECO:0000313" key="9">
    <source>
        <dbReference type="Proteomes" id="UP001642540"/>
    </source>
</evidence>
<dbReference type="InterPro" id="IPR036188">
    <property type="entry name" value="FAD/NAD-bd_sf"/>
</dbReference>
<keyword evidence="6" id="KW-1133">Transmembrane helix</keyword>
<protein>
    <recommendedName>
        <fullName evidence="7">FAD dependent oxidoreductase domain-containing protein</fullName>
    </recommendedName>
</protein>
<dbReference type="Proteomes" id="UP001642540">
    <property type="component" value="Unassembled WGS sequence"/>
</dbReference>
<comment type="caution">
    <text evidence="8">The sequence shown here is derived from an EMBL/GenBank/DDBJ whole genome shotgun (WGS) entry which is preliminary data.</text>
</comment>
<dbReference type="Gene3D" id="3.50.50.60">
    <property type="entry name" value="FAD/NAD(P)-binding domain"/>
    <property type="match status" value="1"/>
</dbReference>
<dbReference type="SUPFAM" id="SSF51905">
    <property type="entry name" value="FAD/NAD(P)-binding domain"/>
    <property type="match status" value="1"/>
</dbReference>
<accession>A0ABP1R371</accession>
<reference evidence="8 9" key="1">
    <citation type="submission" date="2024-08" db="EMBL/GenBank/DDBJ databases">
        <authorList>
            <person name="Cucini C."/>
            <person name="Frati F."/>
        </authorList>
    </citation>
    <scope>NUCLEOTIDE SEQUENCE [LARGE SCALE GENOMIC DNA]</scope>
</reference>
<dbReference type="Gene3D" id="3.30.9.10">
    <property type="entry name" value="D-Amino Acid Oxidase, subunit A, domain 2"/>
    <property type="match status" value="1"/>
</dbReference>
<dbReference type="EMBL" id="CAXLJM020000057">
    <property type="protein sequence ID" value="CAL8118523.1"/>
    <property type="molecule type" value="Genomic_DNA"/>
</dbReference>
<dbReference type="PANTHER" id="PTHR10961">
    <property type="entry name" value="PEROXISOMAL SARCOSINE OXIDASE"/>
    <property type="match status" value="1"/>
</dbReference>
<name>A0ABP1R371_9HEXA</name>
<proteinExistence type="inferred from homology"/>
<sequence length="386" mass="43004">MESSDYEVIVVGAGIIGSATAYYAAREYGNKALLLEQYDFLHRRGSSHGDSRITRYTYTKEVYTELMFDAFKLWAEAEKEATTKVYTRTGGIDFGKKENPSMISLIETAKKFEVEVEVFETAPELSTKFPMLKLQPGYLAVYNPEAGILNATKAVAMFQQLARSNGCNLLDNTQVTNITQEGGVDGRVIVEVENGKKFTAKKCIITTGPWTKKILKLVANLDLPLNPIQPTIAYWKVDNPWEYSSERFPIFINNDEPLLYGTPAHEFPNSIKCAAHYGPNCDPDNRSFDAGDKEIMKDVSPWLQKVFTGVSPTPVRTESCMYTETPDYDFILDVVPGMENVIIGCGFSGHGFKLSPVVGTLLVNLAKTGGFKKSHVKDAFSLKRFN</sequence>
<dbReference type="InterPro" id="IPR006076">
    <property type="entry name" value="FAD-dep_OxRdtase"/>
</dbReference>
<evidence type="ECO:0000256" key="4">
    <source>
        <dbReference type="ARBA" id="ARBA00022827"/>
    </source>
</evidence>
<keyword evidence="6" id="KW-0812">Transmembrane</keyword>
<keyword evidence="5" id="KW-0560">Oxidoreductase</keyword>
<dbReference type="Pfam" id="PF01266">
    <property type="entry name" value="DAO"/>
    <property type="match status" value="1"/>
</dbReference>